<dbReference type="SUPFAM" id="SSF49879">
    <property type="entry name" value="SMAD/FHA domain"/>
    <property type="match status" value="1"/>
</dbReference>
<gene>
    <name evidence="3" type="ORF">ENQ76_16910</name>
</gene>
<dbReference type="InterPro" id="IPR050923">
    <property type="entry name" value="Cell_Proc_Reg/RNA_Proc"/>
</dbReference>
<feature type="domain" description="FHA" evidence="2">
    <location>
        <begin position="24"/>
        <end position="73"/>
    </location>
</feature>
<dbReference type="AlphaFoldDB" id="A0A7C2K3N2"/>
<proteinExistence type="predicted"/>
<feature type="region of interest" description="Disordered" evidence="1">
    <location>
        <begin position="179"/>
        <end position="198"/>
    </location>
</feature>
<dbReference type="EMBL" id="DSOK01000464">
    <property type="protein sequence ID" value="HEN17141.1"/>
    <property type="molecule type" value="Genomic_DNA"/>
</dbReference>
<dbReference type="Gene3D" id="2.60.200.20">
    <property type="match status" value="1"/>
</dbReference>
<dbReference type="CDD" id="cd00060">
    <property type="entry name" value="FHA"/>
    <property type="match status" value="1"/>
</dbReference>
<dbReference type="Pfam" id="PF00498">
    <property type="entry name" value="FHA"/>
    <property type="match status" value="1"/>
</dbReference>
<protein>
    <submittedName>
        <fullName evidence="3">FHA domain-containing protein</fullName>
    </submittedName>
</protein>
<evidence type="ECO:0000259" key="2">
    <source>
        <dbReference type="PROSITE" id="PS50006"/>
    </source>
</evidence>
<sequence>MFDLVVQTGKMEGKRLLLPLGKEIVVGREEGCQIVLHSTLISRQHCVLRRTDAGVVVRDLNSQNGTFVNDVPIQAETLLVAGDTLRIGAIVFEVQPHGAPGSAAAAVTRESAASAVRSAARPVKQQASSGISDHEIAAWLSDHDTATVPAATDTTVIRTHPAPAPAAPVPPAEPAVPIKPPSAQAVPASKPHKFRSVKDEAADIIRRHWARVRGEQPEGSDAPGA</sequence>
<organism evidence="3">
    <name type="scientific">Schlesneria paludicola</name>
    <dbReference type="NCBI Taxonomy" id="360056"/>
    <lineage>
        <taxon>Bacteria</taxon>
        <taxon>Pseudomonadati</taxon>
        <taxon>Planctomycetota</taxon>
        <taxon>Planctomycetia</taxon>
        <taxon>Planctomycetales</taxon>
        <taxon>Planctomycetaceae</taxon>
        <taxon>Schlesneria</taxon>
    </lineage>
</organism>
<dbReference type="PANTHER" id="PTHR23308">
    <property type="entry name" value="NUCLEAR INHIBITOR OF PROTEIN PHOSPHATASE-1"/>
    <property type="match status" value="1"/>
</dbReference>
<comment type="caution">
    <text evidence="3">The sequence shown here is derived from an EMBL/GenBank/DDBJ whole genome shotgun (WGS) entry which is preliminary data.</text>
</comment>
<name>A0A7C2K3N2_9PLAN</name>
<dbReference type="InterPro" id="IPR000253">
    <property type="entry name" value="FHA_dom"/>
</dbReference>
<accession>A0A7C2K3N2</accession>
<evidence type="ECO:0000256" key="1">
    <source>
        <dbReference type="SAM" id="MobiDB-lite"/>
    </source>
</evidence>
<reference evidence="3" key="1">
    <citation type="journal article" date="2020" name="mSystems">
        <title>Genome- and Community-Level Interaction Insights into Carbon Utilization and Element Cycling Functions of Hydrothermarchaeota in Hydrothermal Sediment.</title>
        <authorList>
            <person name="Zhou Z."/>
            <person name="Liu Y."/>
            <person name="Xu W."/>
            <person name="Pan J."/>
            <person name="Luo Z.H."/>
            <person name="Li M."/>
        </authorList>
    </citation>
    <scope>NUCLEOTIDE SEQUENCE [LARGE SCALE GENOMIC DNA]</scope>
    <source>
        <strain evidence="3">SpSt-339</strain>
    </source>
</reference>
<evidence type="ECO:0000313" key="3">
    <source>
        <dbReference type="EMBL" id="HEN17141.1"/>
    </source>
</evidence>
<dbReference type="PROSITE" id="PS50006">
    <property type="entry name" value="FHA_DOMAIN"/>
    <property type="match status" value="1"/>
</dbReference>
<dbReference type="InterPro" id="IPR008984">
    <property type="entry name" value="SMAD_FHA_dom_sf"/>
</dbReference>
<dbReference type="SMART" id="SM00240">
    <property type="entry name" value="FHA"/>
    <property type="match status" value="1"/>
</dbReference>